<evidence type="ECO:0000313" key="2">
    <source>
        <dbReference type="EMBL" id="KAJ7342554.1"/>
    </source>
</evidence>
<evidence type="ECO:0000313" key="3">
    <source>
        <dbReference type="Proteomes" id="UP001218218"/>
    </source>
</evidence>
<protein>
    <submittedName>
        <fullName evidence="2">Uncharacterized protein</fullName>
    </submittedName>
</protein>
<dbReference type="EMBL" id="JARIHO010000025">
    <property type="protein sequence ID" value="KAJ7342554.1"/>
    <property type="molecule type" value="Genomic_DNA"/>
</dbReference>
<feature type="chain" id="PRO_5042096772" evidence="1">
    <location>
        <begin position="30"/>
        <end position="143"/>
    </location>
</feature>
<name>A0AAD6ZWD9_9AGAR</name>
<gene>
    <name evidence="2" type="ORF">DFH08DRAFT_938420</name>
</gene>
<comment type="caution">
    <text evidence="2">The sequence shown here is derived from an EMBL/GenBank/DDBJ whole genome shotgun (WGS) entry which is preliminary data.</text>
</comment>
<sequence length="143" mass="14187">MFNSKALLTSTLAVVLVSFAAALASIAAATPVGPVTETPVTVTVCSGGVGVGCAGVPTVSDTCINLTGGLSFLNKEISTALVPGGMICTFFQDFGCTASGVVNAGTDSQVFLGQGTWNLAKAPGLSGITNFNDLTSSFTCSPI</sequence>
<dbReference type="AlphaFoldDB" id="A0AAD6ZWD9"/>
<feature type="signal peptide" evidence="1">
    <location>
        <begin position="1"/>
        <end position="29"/>
    </location>
</feature>
<accession>A0AAD6ZWD9</accession>
<keyword evidence="1" id="KW-0732">Signal</keyword>
<evidence type="ECO:0000256" key="1">
    <source>
        <dbReference type="SAM" id="SignalP"/>
    </source>
</evidence>
<dbReference type="Proteomes" id="UP001218218">
    <property type="component" value="Unassembled WGS sequence"/>
</dbReference>
<organism evidence="2 3">
    <name type="scientific">Mycena albidolilacea</name>
    <dbReference type="NCBI Taxonomy" id="1033008"/>
    <lineage>
        <taxon>Eukaryota</taxon>
        <taxon>Fungi</taxon>
        <taxon>Dikarya</taxon>
        <taxon>Basidiomycota</taxon>
        <taxon>Agaricomycotina</taxon>
        <taxon>Agaricomycetes</taxon>
        <taxon>Agaricomycetidae</taxon>
        <taxon>Agaricales</taxon>
        <taxon>Marasmiineae</taxon>
        <taxon>Mycenaceae</taxon>
        <taxon>Mycena</taxon>
    </lineage>
</organism>
<proteinExistence type="predicted"/>
<reference evidence="2" key="1">
    <citation type="submission" date="2023-03" db="EMBL/GenBank/DDBJ databases">
        <title>Massive genome expansion in bonnet fungi (Mycena s.s.) driven by repeated elements and novel gene families across ecological guilds.</title>
        <authorList>
            <consortium name="Lawrence Berkeley National Laboratory"/>
            <person name="Harder C.B."/>
            <person name="Miyauchi S."/>
            <person name="Viragh M."/>
            <person name="Kuo A."/>
            <person name="Thoen E."/>
            <person name="Andreopoulos B."/>
            <person name="Lu D."/>
            <person name="Skrede I."/>
            <person name="Drula E."/>
            <person name="Henrissat B."/>
            <person name="Morin E."/>
            <person name="Kohler A."/>
            <person name="Barry K."/>
            <person name="LaButti K."/>
            <person name="Morin E."/>
            <person name="Salamov A."/>
            <person name="Lipzen A."/>
            <person name="Mereny Z."/>
            <person name="Hegedus B."/>
            <person name="Baldrian P."/>
            <person name="Stursova M."/>
            <person name="Weitz H."/>
            <person name="Taylor A."/>
            <person name="Grigoriev I.V."/>
            <person name="Nagy L.G."/>
            <person name="Martin F."/>
            <person name="Kauserud H."/>
        </authorList>
    </citation>
    <scope>NUCLEOTIDE SEQUENCE</scope>
    <source>
        <strain evidence="2">CBHHK002</strain>
    </source>
</reference>
<keyword evidence="3" id="KW-1185">Reference proteome</keyword>